<keyword evidence="7 9" id="KW-1133">Transmembrane helix</keyword>
<dbReference type="SUPFAM" id="SSF103473">
    <property type="entry name" value="MFS general substrate transporter"/>
    <property type="match status" value="1"/>
</dbReference>
<keyword evidence="3" id="KW-0813">Transport</keyword>
<accession>A0A9Q9MP10</accession>
<proteinExistence type="inferred from homology"/>
<dbReference type="OrthoDB" id="7337792at2"/>
<keyword evidence="5" id="KW-0762">Sugar transport</keyword>
<gene>
    <name evidence="11" type="ORF">Daura_39180</name>
</gene>
<reference evidence="11" key="1">
    <citation type="submission" date="2021-04" db="EMBL/GenBank/DDBJ databases">
        <title>Dactylosporangium aurantiacum NRRL B-8018 full assembly.</title>
        <authorList>
            <person name="Hartkoorn R.C."/>
            <person name="Beaudoing E."/>
            <person name="Hot D."/>
        </authorList>
    </citation>
    <scope>NUCLEOTIDE SEQUENCE</scope>
    <source>
        <strain evidence="11">NRRL B-8018</strain>
    </source>
</reference>
<dbReference type="GO" id="GO:0022857">
    <property type="term" value="F:transmembrane transporter activity"/>
    <property type="evidence" value="ECO:0007669"/>
    <property type="project" value="InterPro"/>
</dbReference>
<feature type="transmembrane region" description="Helical" evidence="9">
    <location>
        <begin position="345"/>
        <end position="364"/>
    </location>
</feature>
<keyword evidence="8 9" id="KW-0472">Membrane</keyword>
<sequence>MFLFVGLSTAVVGPFVSLFLSTAVKADPVHVAAFLVVGPVSTVVSSTLIGRVSDRRPVRRKILAGAAAAGALSASATAFVRDYWVLLALTVTVTAISGSLFPQAFAYAREVLERHGSTRAAMTISTLRMLFSIAWVAGPPVAAVLLSTGGFRALYLSAATMYAVAVLVAVFVLEDVVPAPKPERAQDGHAPSTVLRVVAALMLLQAAGVLGVQAMSLFLSHDLRGSVRDAGLVLGLCAALEIPLMLGFGALSTRWPLRRLVTAGAGLGVLYYVLVAASAHTWQVAAAQLVNASFIAAVQGLGISYVQEMLPGEPGRAATLAGNAYPVAAIVAGPLLGLAQHFGFRFAYAAAALLCAAGLVLLLTSHRRRRP</sequence>
<feature type="domain" description="Major facilitator superfamily (MFS) profile" evidence="10">
    <location>
        <begin position="1"/>
        <end position="370"/>
    </location>
</feature>
<dbReference type="Proteomes" id="UP001058003">
    <property type="component" value="Chromosome"/>
</dbReference>
<evidence type="ECO:0000256" key="1">
    <source>
        <dbReference type="ARBA" id="ARBA00004651"/>
    </source>
</evidence>
<evidence type="ECO:0000313" key="12">
    <source>
        <dbReference type="Proteomes" id="UP001058003"/>
    </source>
</evidence>
<dbReference type="PROSITE" id="PS50850">
    <property type="entry name" value="MFS"/>
    <property type="match status" value="1"/>
</dbReference>
<dbReference type="Pfam" id="PF07690">
    <property type="entry name" value="MFS_1"/>
    <property type="match status" value="2"/>
</dbReference>
<dbReference type="PANTHER" id="PTHR23535">
    <property type="entry name" value="SUGAR EFFLUX TRANSPORTER A-RELATED"/>
    <property type="match status" value="1"/>
</dbReference>
<feature type="transmembrane region" description="Helical" evidence="9">
    <location>
        <begin position="31"/>
        <end position="50"/>
    </location>
</feature>
<organism evidence="11 12">
    <name type="scientific">Dactylosporangium aurantiacum</name>
    <dbReference type="NCBI Taxonomy" id="35754"/>
    <lineage>
        <taxon>Bacteria</taxon>
        <taxon>Bacillati</taxon>
        <taxon>Actinomycetota</taxon>
        <taxon>Actinomycetes</taxon>
        <taxon>Micromonosporales</taxon>
        <taxon>Micromonosporaceae</taxon>
        <taxon>Dactylosporangium</taxon>
    </lineage>
</organism>
<evidence type="ECO:0000256" key="8">
    <source>
        <dbReference type="ARBA" id="ARBA00023136"/>
    </source>
</evidence>
<dbReference type="EMBL" id="CP073767">
    <property type="protein sequence ID" value="UWZ59996.1"/>
    <property type="molecule type" value="Genomic_DNA"/>
</dbReference>
<dbReference type="Gene3D" id="1.20.1250.20">
    <property type="entry name" value="MFS general substrate transporter like domains"/>
    <property type="match status" value="2"/>
</dbReference>
<feature type="transmembrane region" description="Helical" evidence="9">
    <location>
        <begin position="62"/>
        <end position="80"/>
    </location>
</feature>
<evidence type="ECO:0000313" key="11">
    <source>
        <dbReference type="EMBL" id="UWZ59996.1"/>
    </source>
</evidence>
<protein>
    <submittedName>
        <fullName evidence="11">Sugar efflux transporter</fullName>
    </submittedName>
</protein>
<dbReference type="PANTHER" id="PTHR23535:SF2">
    <property type="entry name" value="SUGAR EFFLUX TRANSPORTER A-RELATED"/>
    <property type="match status" value="1"/>
</dbReference>
<evidence type="ECO:0000256" key="5">
    <source>
        <dbReference type="ARBA" id="ARBA00022597"/>
    </source>
</evidence>
<feature type="transmembrane region" description="Helical" evidence="9">
    <location>
        <begin position="194"/>
        <end position="218"/>
    </location>
</feature>
<keyword evidence="12" id="KW-1185">Reference proteome</keyword>
<dbReference type="InterPro" id="IPR011701">
    <property type="entry name" value="MFS"/>
</dbReference>
<feature type="transmembrane region" description="Helical" evidence="9">
    <location>
        <begin position="318"/>
        <end position="339"/>
    </location>
</feature>
<dbReference type="GO" id="GO:0005886">
    <property type="term" value="C:plasma membrane"/>
    <property type="evidence" value="ECO:0007669"/>
    <property type="project" value="UniProtKB-SubCell"/>
</dbReference>
<keyword evidence="6 9" id="KW-0812">Transmembrane</keyword>
<dbReference type="InterPro" id="IPR036259">
    <property type="entry name" value="MFS_trans_sf"/>
</dbReference>
<dbReference type="InterPro" id="IPR020846">
    <property type="entry name" value="MFS_dom"/>
</dbReference>
<feature type="transmembrane region" description="Helical" evidence="9">
    <location>
        <begin position="285"/>
        <end position="306"/>
    </location>
</feature>
<dbReference type="CDD" id="cd17471">
    <property type="entry name" value="MFS_Set"/>
    <property type="match status" value="1"/>
</dbReference>
<comment type="similarity">
    <text evidence="2">Belongs to the major facilitator superfamily. Set transporter family.</text>
</comment>
<feature type="transmembrane region" description="Helical" evidence="9">
    <location>
        <begin position="153"/>
        <end position="173"/>
    </location>
</feature>
<evidence type="ECO:0000256" key="2">
    <source>
        <dbReference type="ARBA" id="ARBA00006523"/>
    </source>
</evidence>
<dbReference type="AlphaFoldDB" id="A0A9Q9MP10"/>
<evidence type="ECO:0000256" key="9">
    <source>
        <dbReference type="SAM" id="Phobius"/>
    </source>
</evidence>
<feature type="transmembrane region" description="Helical" evidence="9">
    <location>
        <begin position="260"/>
        <end position="279"/>
    </location>
</feature>
<evidence type="ECO:0000256" key="7">
    <source>
        <dbReference type="ARBA" id="ARBA00022989"/>
    </source>
</evidence>
<name>A0A9Q9MP10_9ACTN</name>
<evidence type="ECO:0000256" key="6">
    <source>
        <dbReference type="ARBA" id="ARBA00022692"/>
    </source>
</evidence>
<feature type="transmembrane region" description="Helical" evidence="9">
    <location>
        <begin position="86"/>
        <end position="108"/>
    </location>
</feature>
<feature type="transmembrane region" description="Helical" evidence="9">
    <location>
        <begin position="230"/>
        <end position="248"/>
    </location>
</feature>
<comment type="subcellular location">
    <subcellularLocation>
        <location evidence="1">Cell membrane</location>
        <topology evidence="1">Multi-pass membrane protein</topology>
    </subcellularLocation>
</comment>
<evidence type="ECO:0000256" key="3">
    <source>
        <dbReference type="ARBA" id="ARBA00022448"/>
    </source>
</evidence>
<keyword evidence="4" id="KW-1003">Cell membrane</keyword>
<feature type="transmembrane region" description="Helical" evidence="9">
    <location>
        <begin position="129"/>
        <end position="147"/>
    </location>
</feature>
<evidence type="ECO:0000259" key="10">
    <source>
        <dbReference type="PROSITE" id="PS50850"/>
    </source>
</evidence>
<evidence type="ECO:0000256" key="4">
    <source>
        <dbReference type="ARBA" id="ARBA00022475"/>
    </source>
</evidence>
<dbReference type="KEGG" id="daur:Daura_39180"/>